<proteinExistence type="predicted"/>
<keyword evidence="1" id="KW-0805">Transcription regulation</keyword>
<dbReference type="PANTHER" id="PTHR44688">
    <property type="entry name" value="DNA-BINDING TRANSCRIPTIONAL ACTIVATOR DEVR_DOSR"/>
    <property type="match status" value="1"/>
</dbReference>
<name>A0A9X3IAM3_9SPHI</name>
<evidence type="ECO:0000313" key="6">
    <source>
        <dbReference type="Proteomes" id="UP001142592"/>
    </source>
</evidence>
<dbReference type="RefSeq" id="WP_010601324.1">
    <property type="nucleotide sequence ID" value="NZ_JAPJUH010000006.1"/>
</dbReference>
<reference evidence="5" key="1">
    <citation type="submission" date="2022-11" db="EMBL/GenBank/DDBJ databases">
        <authorList>
            <person name="Graham C."/>
            <person name="Newman J.D."/>
        </authorList>
    </citation>
    <scope>NUCLEOTIDE SEQUENCE</scope>
    <source>
        <strain evidence="5">DSM 19486</strain>
    </source>
</reference>
<organism evidence="5 6">
    <name type="scientific">Pedobacter agri</name>
    <dbReference type="NCBI Taxonomy" id="454586"/>
    <lineage>
        <taxon>Bacteria</taxon>
        <taxon>Pseudomonadati</taxon>
        <taxon>Bacteroidota</taxon>
        <taxon>Sphingobacteriia</taxon>
        <taxon>Sphingobacteriales</taxon>
        <taxon>Sphingobacteriaceae</taxon>
        <taxon>Pedobacter</taxon>
    </lineage>
</organism>
<dbReference type="InterPro" id="IPR035965">
    <property type="entry name" value="PAS-like_dom_sf"/>
</dbReference>
<dbReference type="AlphaFoldDB" id="A0A9X3IAM3"/>
<sequence>MVKFYNQNLTPEMCVKISMHISTFNNIPGVVILHDLRNWTIAYMSENGLQLLDTTLDEICSLPTEVYHAKYFNADDALDYVPKIAALMQRNSDDETVSFYQQVKFPNTQDWHWYLSSIKIFMRDEEEHPLMTITVSIPVDAMHHMANKAQRILEENDFSRNHYANFLRLSKREKTILREMALGKSSIEIANKLCISSTTVDTHRRNIREKLNTKSSFEISNYARAFDLI</sequence>
<evidence type="ECO:0000256" key="2">
    <source>
        <dbReference type="ARBA" id="ARBA00023125"/>
    </source>
</evidence>
<gene>
    <name evidence="5" type="ORF">OQZ29_20020</name>
</gene>
<dbReference type="PANTHER" id="PTHR44688:SF16">
    <property type="entry name" value="DNA-BINDING TRANSCRIPTIONAL ACTIVATOR DEVR_DOSR"/>
    <property type="match status" value="1"/>
</dbReference>
<keyword evidence="6" id="KW-1185">Reference proteome</keyword>
<dbReference type="GO" id="GO:0006355">
    <property type="term" value="P:regulation of DNA-templated transcription"/>
    <property type="evidence" value="ECO:0007669"/>
    <property type="project" value="InterPro"/>
</dbReference>
<evidence type="ECO:0000256" key="3">
    <source>
        <dbReference type="ARBA" id="ARBA00023163"/>
    </source>
</evidence>
<comment type="caution">
    <text evidence="5">The sequence shown here is derived from an EMBL/GenBank/DDBJ whole genome shotgun (WGS) entry which is preliminary data.</text>
</comment>
<dbReference type="PROSITE" id="PS50043">
    <property type="entry name" value="HTH_LUXR_2"/>
    <property type="match status" value="1"/>
</dbReference>
<dbReference type="Gene3D" id="1.10.10.10">
    <property type="entry name" value="Winged helix-like DNA-binding domain superfamily/Winged helix DNA-binding domain"/>
    <property type="match status" value="1"/>
</dbReference>
<dbReference type="SMART" id="SM00421">
    <property type="entry name" value="HTH_LUXR"/>
    <property type="match status" value="1"/>
</dbReference>
<dbReference type="InterPro" id="IPR000792">
    <property type="entry name" value="Tscrpt_reg_LuxR_C"/>
</dbReference>
<dbReference type="Pfam" id="PF00196">
    <property type="entry name" value="GerE"/>
    <property type="match status" value="1"/>
</dbReference>
<evidence type="ECO:0000313" key="5">
    <source>
        <dbReference type="EMBL" id="MCX3267057.1"/>
    </source>
</evidence>
<dbReference type="InterPro" id="IPR036388">
    <property type="entry name" value="WH-like_DNA-bd_sf"/>
</dbReference>
<keyword evidence="2" id="KW-0238">DNA-binding</keyword>
<feature type="domain" description="HTH luxR-type" evidence="4">
    <location>
        <begin position="162"/>
        <end position="227"/>
    </location>
</feature>
<keyword evidence="3" id="KW-0804">Transcription</keyword>
<dbReference type="SUPFAM" id="SSF55785">
    <property type="entry name" value="PYP-like sensor domain (PAS domain)"/>
    <property type="match status" value="1"/>
</dbReference>
<protein>
    <submittedName>
        <fullName evidence="5">Helix-turn-helix transcriptional regulator</fullName>
    </submittedName>
</protein>
<evidence type="ECO:0000259" key="4">
    <source>
        <dbReference type="PROSITE" id="PS50043"/>
    </source>
</evidence>
<dbReference type="PROSITE" id="PS00622">
    <property type="entry name" value="HTH_LUXR_1"/>
    <property type="match status" value="1"/>
</dbReference>
<dbReference type="InterPro" id="IPR016032">
    <property type="entry name" value="Sig_transdc_resp-reg_C-effctor"/>
</dbReference>
<dbReference type="EMBL" id="JAPJUH010000006">
    <property type="protein sequence ID" value="MCX3267057.1"/>
    <property type="molecule type" value="Genomic_DNA"/>
</dbReference>
<evidence type="ECO:0000256" key="1">
    <source>
        <dbReference type="ARBA" id="ARBA00023015"/>
    </source>
</evidence>
<accession>A0A9X3IAM3</accession>
<dbReference type="Proteomes" id="UP001142592">
    <property type="component" value="Unassembled WGS sequence"/>
</dbReference>
<dbReference type="PRINTS" id="PR00038">
    <property type="entry name" value="HTHLUXR"/>
</dbReference>
<dbReference type="CDD" id="cd06170">
    <property type="entry name" value="LuxR_C_like"/>
    <property type="match status" value="1"/>
</dbReference>
<dbReference type="GO" id="GO:0003677">
    <property type="term" value="F:DNA binding"/>
    <property type="evidence" value="ECO:0007669"/>
    <property type="project" value="UniProtKB-KW"/>
</dbReference>
<dbReference type="SUPFAM" id="SSF46894">
    <property type="entry name" value="C-terminal effector domain of the bipartite response regulators"/>
    <property type="match status" value="1"/>
</dbReference>